<dbReference type="Proteomes" id="UP000886400">
    <property type="component" value="Unassembled WGS sequence"/>
</dbReference>
<dbReference type="GO" id="GO:0009317">
    <property type="term" value="C:acetyl-CoA carboxylase complex"/>
    <property type="evidence" value="ECO:0007669"/>
    <property type="project" value="InterPro"/>
</dbReference>
<evidence type="ECO:0000256" key="4">
    <source>
        <dbReference type="RuleBase" id="RU364072"/>
    </source>
</evidence>
<dbReference type="PANTHER" id="PTHR45266">
    <property type="entry name" value="OXALOACETATE DECARBOXYLASE ALPHA CHAIN"/>
    <property type="match status" value="1"/>
</dbReference>
<dbReference type="GO" id="GO:0003989">
    <property type="term" value="F:acetyl-CoA carboxylase activity"/>
    <property type="evidence" value="ECO:0007669"/>
    <property type="project" value="InterPro"/>
</dbReference>
<name>A0A7C6A757_DESAE</name>
<dbReference type="PROSITE" id="PS50968">
    <property type="entry name" value="BIOTINYL_LIPOYL"/>
    <property type="match status" value="1"/>
</dbReference>
<comment type="caution">
    <text evidence="6">The sequence shown here is derived from an EMBL/GenBank/DDBJ whole genome shotgun (WGS) entry which is preliminary data.</text>
</comment>
<dbReference type="InterPro" id="IPR050709">
    <property type="entry name" value="Biotin_Carboxyl_Carrier/Decarb"/>
</dbReference>
<evidence type="ECO:0000256" key="3">
    <source>
        <dbReference type="ARBA" id="ARBA00023267"/>
    </source>
</evidence>
<proteinExistence type="predicted"/>
<dbReference type="AlphaFoldDB" id="A0A7C6A757"/>
<keyword evidence="4" id="KW-0443">Lipid metabolism</keyword>
<keyword evidence="4" id="KW-0275">Fatty acid biosynthesis</keyword>
<comment type="pathway">
    <text evidence="4">Lipid metabolism; fatty acid biosynthesis.</text>
</comment>
<gene>
    <name evidence="6" type="primary">accB</name>
    <name evidence="6" type="ORF">ENM99_04305</name>
</gene>
<protein>
    <recommendedName>
        <fullName evidence="2 4">Biotin carboxyl carrier protein of acetyl-CoA carboxylase</fullName>
    </recommendedName>
</protein>
<dbReference type="Pfam" id="PF00364">
    <property type="entry name" value="Biotin_lipoyl"/>
    <property type="match status" value="1"/>
</dbReference>
<dbReference type="EMBL" id="DRZX01000213">
    <property type="protein sequence ID" value="HHS49058.1"/>
    <property type="molecule type" value="Genomic_DNA"/>
</dbReference>
<dbReference type="PANTHER" id="PTHR45266:SF3">
    <property type="entry name" value="OXALOACETATE DECARBOXYLASE ALPHA CHAIN"/>
    <property type="match status" value="1"/>
</dbReference>
<keyword evidence="4" id="KW-0444">Lipid biosynthesis</keyword>
<dbReference type="InterPro" id="IPR001249">
    <property type="entry name" value="AcCoA_biotinCC"/>
</dbReference>
<reference evidence="6" key="1">
    <citation type="journal article" date="2020" name="mSystems">
        <title>Genome- and Community-Level Interaction Insights into Carbon Utilization and Element Cycling Functions of Hydrothermarchaeota in Hydrothermal Sediment.</title>
        <authorList>
            <person name="Zhou Z."/>
            <person name="Liu Y."/>
            <person name="Xu W."/>
            <person name="Pan J."/>
            <person name="Luo Z.H."/>
            <person name="Li M."/>
        </authorList>
    </citation>
    <scope>NUCLEOTIDE SEQUENCE [LARGE SCALE GENOMIC DNA]</scope>
    <source>
        <strain evidence="6">SpSt-1135</strain>
    </source>
</reference>
<evidence type="ECO:0000256" key="2">
    <source>
        <dbReference type="ARBA" id="ARBA00017562"/>
    </source>
</evidence>
<sequence>MDIKTLKDIIKIVENSQFVEFTYKDDELEITLKKKEAFPENVAPSDSFKATEVVPQYQTQSITAQSTTQESTQDPNLIEIRSPMVATFYRAPAPDAKPYVEEGQKVKKGEVLCILEAMKIMNELEAEFDCIIEKILVENAQKVEFNQPLFLVRKVD</sequence>
<keyword evidence="3 4" id="KW-0092">Biotin</keyword>
<accession>A0A7C6A757</accession>
<dbReference type="Gene3D" id="2.40.50.100">
    <property type="match status" value="1"/>
</dbReference>
<dbReference type="GO" id="GO:0006633">
    <property type="term" value="P:fatty acid biosynthetic process"/>
    <property type="evidence" value="ECO:0007669"/>
    <property type="project" value="UniProtKB-UniPathway"/>
</dbReference>
<dbReference type="InterPro" id="IPR011053">
    <property type="entry name" value="Single_hybrid_motif"/>
</dbReference>
<keyword evidence="4" id="KW-0276">Fatty acid metabolism</keyword>
<evidence type="ECO:0000259" key="5">
    <source>
        <dbReference type="PROSITE" id="PS50968"/>
    </source>
</evidence>
<dbReference type="UniPathway" id="UPA00094"/>
<feature type="domain" description="Lipoyl-binding" evidence="5">
    <location>
        <begin position="77"/>
        <end position="153"/>
    </location>
</feature>
<dbReference type="SUPFAM" id="SSF51230">
    <property type="entry name" value="Single hybrid motif"/>
    <property type="match status" value="1"/>
</dbReference>
<evidence type="ECO:0000313" key="6">
    <source>
        <dbReference type="EMBL" id="HHS49058.1"/>
    </source>
</evidence>
<dbReference type="CDD" id="cd06850">
    <property type="entry name" value="biotinyl_domain"/>
    <property type="match status" value="1"/>
</dbReference>
<dbReference type="NCBIfam" id="TIGR00531">
    <property type="entry name" value="BCCP"/>
    <property type="match status" value="1"/>
</dbReference>
<dbReference type="InterPro" id="IPR000089">
    <property type="entry name" value="Biotin_lipoyl"/>
</dbReference>
<organism evidence="6">
    <name type="scientific">Desulfurella acetivorans</name>
    <dbReference type="NCBI Taxonomy" id="33002"/>
    <lineage>
        <taxon>Bacteria</taxon>
        <taxon>Pseudomonadati</taxon>
        <taxon>Campylobacterota</taxon>
        <taxon>Desulfurellia</taxon>
        <taxon>Desulfurellales</taxon>
        <taxon>Desulfurellaceae</taxon>
        <taxon>Desulfurella</taxon>
    </lineage>
</organism>
<dbReference type="PRINTS" id="PR01071">
    <property type="entry name" value="ACOABIOTINCC"/>
</dbReference>
<comment type="function">
    <text evidence="1 4">This protein is a component of the acetyl coenzyme A carboxylase complex; first, biotin carboxylase catalyzes the carboxylation of the carrier protein and then the transcarboxylase transfers the carboxyl group to form malonyl-CoA.</text>
</comment>
<evidence type="ECO:0000256" key="1">
    <source>
        <dbReference type="ARBA" id="ARBA00003761"/>
    </source>
</evidence>